<dbReference type="KEGG" id="vcn:VOLCADRAFT_95509"/>
<dbReference type="InterPro" id="IPR036915">
    <property type="entry name" value="Cyclin-like_sf"/>
</dbReference>
<proteinExistence type="predicted"/>
<dbReference type="Proteomes" id="UP000001058">
    <property type="component" value="Unassembled WGS sequence"/>
</dbReference>
<dbReference type="InParanoid" id="D8U7N4"/>
<evidence type="ECO:0000313" key="1">
    <source>
        <dbReference type="EMBL" id="EFJ44332.1"/>
    </source>
</evidence>
<evidence type="ECO:0000313" key="2">
    <source>
        <dbReference type="Proteomes" id="UP000001058"/>
    </source>
</evidence>
<sequence length="448" mass="47525">MANCALCKGPLESVVALDMVSWLGHRTHRFRRPRASCSQAALQLPPLSSNNINININININSGITASTTTTTSSRNKCCRQGMAKPKQCVLQLHAAQPPAAVAGYHHHHRAATGPCQTAAATHQFDDAMRQRQHHPRQQLLLLQPQLLQPQQLQHDGAPAVAAAAAAAGWSPVASRRCLQRYDSLESDGSHSDSSVVFATENNANGNILTVATAATAAPATVTAPGVAAAASSVNAIVAFAAVPQRWDAISQMTSSRTRQSHQGALLPAAPAPAPATRPTVTTTAVRGWTHGSHATAYSTLSSPPPPRLSRLSTPCASHGEEFILNATRALYLCPDTSGKLALHIWRRVGAVVRVVLSIRDVGVDGDDPRVVSSTYRIYATACLWLASKLEEQRRLVAEPGALAVVAQASAEALCTAELRVLAWVEWCPLRGYLPSPPQRLGLGPARG</sequence>
<dbReference type="RefSeq" id="XP_002954691.1">
    <property type="nucleotide sequence ID" value="XM_002954645.1"/>
</dbReference>
<dbReference type="AlphaFoldDB" id="D8U7N4"/>
<dbReference type="EMBL" id="GL378365">
    <property type="protein sequence ID" value="EFJ44332.1"/>
    <property type="molecule type" value="Genomic_DNA"/>
</dbReference>
<protein>
    <submittedName>
        <fullName evidence="1">Uncharacterized protein</fullName>
    </submittedName>
</protein>
<gene>
    <name evidence="1" type="ORF">VOLCADRAFT_95509</name>
</gene>
<dbReference type="OrthoDB" id="549744at2759"/>
<accession>D8U7N4</accession>
<dbReference type="SUPFAM" id="SSF47954">
    <property type="entry name" value="Cyclin-like"/>
    <property type="match status" value="1"/>
</dbReference>
<reference evidence="1 2" key="1">
    <citation type="journal article" date="2010" name="Science">
        <title>Genomic analysis of organismal complexity in the multicellular green alga Volvox carteri.</title>
        <authorList>
            <person name="Prochnik S.E."/>
            <person name="Umen J."/>
            <person name="Nedelcu A.M."/>
            <person name="Hallmann A."/>
            <person name="Miller S.M."/>
            <person name="Nishii I."/>
            <person name="Ferris P."/>
            <person name="Kuo A."/>
            <person name="Mitros T."/>
            <person name="Fritz-Laylin L.K."/>
            <person name="Hellsten U."/>
            <person name="Chapman J."/>
            <person name="Simakov O."/>
            <person name="Rensing S.A."/>
            <person name="Terry A."/>
            <person name="Pangilinan J."/>
            <person name="Kapitonov V."/>
            <person name="Jurka J."/>
            <person name="Salamov A."/>
            <person name="Shapiro H."/>
            <person name="Schmutz J."/>
            <person name="Grimwood J."/>
            <person name="Lindquist E."/>
            <person name="Lucas S."/>
            <person name="Grigoriev I.V."/>
            <person name="Schmitt R."/>
            <person name="Kirk D."/>
            <person name="Rokhsar D.S."/>
        </authorList>
    </citation>
    <scope>NUCLEOTIDE SEQUENCE [LARGE SCALE GENOMIC DNA]</scope>
    <source>
        <strain evidence="2">f. Nagariensis / Eve</strain>
    </source>
</reference>
<name>D8U7N4_VOLCA</name>
<dbReference type="GeneID" id="9625074"/>
<organism evidence="2">
    <name type="scientific">Volvox carteri f. nagariensis</name>
    <dbReference type="NCBI Taxonomy" id="3068"/>
    <lineage>
        <taxon>Eukaryota</taxon>
        <taxon>Viridiplantae</taxon>
        <taxon>Chlorophyta</taxon>
        <taxon>core chlorophytes</taxon>
        <taxon>Chlorophyceae</taxon>
        <taxon>CS clade</taxon>
        <taxon>Chlamydomonadales</taxon>
        <taxon>Volvocaceae</taxon>
        <taxon>Volvox</taxon>
    </lineage>
</organism>
<keyword evidence="2" id="KW-1185">Reference proteome</keyword>